<accession>A0A6C0BEQ5</accession>
<evidence type="ECO:0000313" key="1">
    <source>
        <dbReference type="EMBL" id="QHS89853.1"/>
    </source>
</evidence>
<name>A0A6C0BEQ5_9ZZZZ</name>
<sequence>MSFVKQTVYALDCSGSTNSDSTYWSVAERILRENESRITKYFLWNTFLEVASLSQTQLQIKNKLGEWGTCPHLIIPHLNDGDDLILITDGEIGQDSLSRVNELMLTKKLNSCDAHIISRHPDVSVVCGFTRGIKSTVKTYGDEEVTLTSLTDEDFLILDQLDFLTLEQFLSKYEIIRQVLLNKMIGINKMDKKLHDLLVAMKAKLHSDFIKSLDKDFDLHTPLSEGRYEDAKIISKAMINRYYGNSSVKEFSSKFDSLIAIVSGKTDFSVNQFNAIKTNAFSTAASLDKEEPESLIIEGITLMQCPIMMDDDAPVIPIIYGLPVLFGEEKKVIDQIMKNPLSILSYENIVNKIIARLSQSIGLFSYCEIYNTTRIHPMSRQDISGCIPLGSNKEYVNEASNAIMNLFTGGKILGNIDLYYAVLFFIIENVPFLDNVRENIKEQMIYRMNNHKTSASLSGMSDYIGTKILFKEAIWFVLTSGSLYTDNAVIPLRQHVFVYHKLLELNKMNKYPISEQDAKYCFLTRKMLTMLQKCKKDPLFKDKIRAQYQQHIIIDDIYVFLDSPIDMLNEENVKLNYAISTVVNASKSASSISISDIPSSVILPVEIDTWNFGKEYKHYPCKISSKTCRPLYHVSNIKTWEESYNEFYKSYKMLSLNKYFGDYVCDRKKYPTVSNFILYIWKRETGKGETTLPSTIERSCIDVIYDYSDVMNSTTPTKFADRFIASVSRVKRIKMEV</sequence>
<dbReference type="EMBL" id="MN739120">
    <property type="protein sequence ID" value="QHS89853.1"/>
    <property type="molecule type" value="Genomic_DNA"/>
</dbReference>
<reference evidence="1" key="1">
    <citation type="journal article" date="2020" name="Nature">
        <title>Giant virus diversity and host interactions through global metagenomics.</title>
        <authorList>
            <person name="Schulz F."/>
            <person name="Roux S."/>
            <person name="Paez-Espino D."/>
            <person name="Jungbluth S."/>
            <person name="Walsh D.A."/>
            <person name="Denef V.J."/>
            <person name="McMahon K.D."/>
            <person name="Konstantinidis K.T."/>
            <person name="Eloe-Fadrosh E.A."/>
            <person name="Kyrpides N.C."/>
            <person name="Woyke T."/>
        </authorList>
    </citation>
    <scope>NUCLEOTIDE SEQUENCE</scope>
    <source>
        <strain evidence="1">GVMAG-M-3300010160-4</strain>
    </source>
</reference>
<organism evidence="1">
    <name type="scientific">viral metagenome</name>
    <dbReference type="NCBI Taxonomy" id="1070528"/>
    <lineage>
        <taxon>unclassified sequences</taxon>
        <taxon>metagenomes</taxon>
        <taxon>organismal metagenomes</taxon>
    </lineage>
</organism>
<proteinExistence type="predicted"/>
<protein>
    <submittedName>
        <fullName evidence="1">Uncharacterized protein</fullName>
    </submittedName>
</protein>
<dbReference type="AlphaFoldDB" id="A0A6C0BEQ5"/>